<accession>A0A6A6SLM8</accession>
<gene>
    <name evidence="6" type="ORF">K491DRAFT_615204</name>
</gene>
<dbReference type="GO" id="GO:0016887">
    <property type="term" value="F:ATP hydrolysis activity"/>
    <property type="evidence" value="ECO:0007669"/>
    <property type="project" value="InterPro"/>
</dbReference>
<dbReference type="Gene3D" id="1.10.8.60">
    <property type="match status" value="1"/>
</dbReference>
<evidence type="ECO:0000256" key="1">
    <source>
        <dbReference type="ARBA" id="ARBA00004572"/>
    </source>
</evidence>
<dbReference type="AlphaFoldDB" id="A0A6A6SLM8"/>
<feature type="domain" description="AAA+ ATPase" evidence="5">
    <location>
        <begin position="14"/>
        <end position="149"/>
    </location>
</feature>
<keyword evidence="4" id="KW-0067">ATP-binding</keyword>
<keyword evidence="2" id="KW-0547">Nucleotide-binding</keyword>
<dbReference type="EMBL" id="MU004700">
    <property type="protein sequence ID" value="KAF2647074.1"/>
    <property type="molecule type" value="Genomic_DNA"/>
</dbReference>
<proteinExistence type="predicted"/>
<keyword evidence="3" id="KW-0472">Membrane</keyword>
<keyword evidence="7" id="KW-1185">Reference proteome</keyword>
<evidence type="ECO:0000313" key="6">
    <source>
        <dbReference type="EMBL" id="KAF2647074.1"/>
    </source>
</evidence>
<dbReference type="PANTHER" id="PTHR45644:SF56">
    <property type="entry name" value="AAA ATPASE, PUTATIVE (AFU_ORTHOLOGUE AFUA_2G12920)-RELATED"/>
    <property type="match status" value="1"/>
</dbReference>
<dbReference type="Proteomes" id="UP000799324">
    <property type="component" value="Unassembled WGS sequence"/>
</dbReference>
<dbReference type="GO" id="GO:0005741">
    <property type="term" value="C:mitochondrial outer membrane"/>
    <property type="evidence" value="ECO:0007669"/>
    <property type="project" value="UniProtKB-SubCell"/>
</dbReference>
<dbReference type="InterPro" id="IPR003593">
    <property type="entry name" value="AAA+_ATPase"/>
</dbReference>
<evidence type="ECO:0000313" key="7">
    <source>
        <dbReference type="Proteomes" id="UP000799324"/>
    </source>
</evidence>
<dbReference type="InterPro" id="IPR027417">
    <property type="entry name" value="P-loop_NTPase"/>
</dbReference>
<comment type="subcellular location">
    <subcellularLocation>
        <location evidence="1">Mitochondrion outer membrane</location>
        <topology evidence="1">Single-pass membrane protein</topology>
    </subcellularLocation>
</comment>
<protein>
    <submittedName>
        <fullName evidence="6">AAA-domain-containing protein</fullName>
    </submittedName>
</protein>
<keyword evidence="3" id="KW-1000">Mitochondrion outer membrane</keyword>
<sequence length="277" mass="31133">MSKDSAYGILKRGRIAGALLYGPPGTGKTQLARIISCECNAALISVSGAELNRKYVGETEKFVKALFKLGQMLYPSIVFIDEADSIFPSRDRITLEYDRSRINQLLTEMDGFVQSSNAPFTLLATNFPQHLDHAVLRRVPSLLHLGLPLLETRKRIFDLYLCQEILHDDVDTWILARKTHGYSGSDIKNLCVQAALGCRTFVTREGKRMRHLRDEHFHDALRRCSSTVSRTSLAEIHDLAIEHDPHSLVATVEDEVDKGGIFERALRAPALQDMDLD</sequence>
<name>A0A6A6SLM8_9PLEO</name>
<evidence type="ECO:0000256" key="2">
    <source>
        <dbReference type="ARBA" id="ARBA00022741"/>
    </source>
</evidence>
<evidence type="ECO:0000256" key="4">
    <source>
        <dbReference type="ARBA" id="ARBA00022840"/>
    </source>
</evidence>
<evidence type="ECO:0000256" key="3">
    <source>
        <dbReference type="ARBA" id="ARBA00022787"/>
    </source>
</evidence>
<dbReference type="OrthoDB" id="39734at2759"/>
<dbReference type="Pfam" id="PF00004">
    <property type="entry name" value="AAA"/>
    <property type="match status" value="1"/>
</dbReference>
<dbReference type="InterPro" id="IPR003959">
    <property type="entry name" value="ATPase_AAA_core"/>
</dbReference>
<dbReference type="SMART" id="SM00382">
    <property type="entry name" value="AAA"/>
    <property type="match status" value="1"/>
</dbReference>
<evidence type="ECO:0000259" key="5">
    <source>
        <dbReference type="SMART" id="SM00382"/>
    </source>
</evidence>
<keyword evidence="3" id="KW-0496">Mitochondrion</keyword>
<dbReference type="PANTHER" id="PTHR45644">
    <property type="entry name" value="AAA ATPASE, PUTATIVE (AFU_ORTHOLOGUE AFUA_2G12920)-RELATED-RELATED"/>
    <property type="match status" value="1"/>
</dbReference>
<dbReference type="InterPro" id="IPR041569">
    <property type="entry name" value="AAA_lid_3"/>
</dbReference>
<dbReference type="GO" id="GO:0005524">
    <property type="term" value="F:ATP binding"/>
    <property type="evidence" value="ECO:0007669"/>
    <property type="project" value="UniProtKB-KW"/>
</dbReference>
<dbReference type="Gene3D" id="3.40.50.300">
    <property type="entry name" value="P-loop containing nucleotide triphosphate hydrolases"/>
    <property type="match status" value="1"/>
</dbReference>
<dbReference type="InterPro" id="IPR051701">
    <property type="entry name" value="Mito_OM_Translocase_MSP1"/>
</dbReference>
<dbReference type="SUPFAM" id="SSF52540">
    <property type="entry name" value="P-loop containing nucleoside triphosphate hydrolases"/>
    <property type="match status" value="1"/>
</dbReference>
<organism evidence="6 7">
    <name type="scientific">Lophiostoma macrostomum CBS 122681</name>
    <dbReference type="NCBI Taxonomy" id="1314788"/>
    <lineage>
        <taxon>Eukaryota</taxon>
        <taxon>Fungi</taxon>
        <taxon>Dikarya</taxon>
        <taxon>Ascomycota</taxon>
        <taxon>Pezizomycotina</taxon>
        <taxon>Dothideomycetes</taxon>
        <taxon>Pleosporomycetidae</taxon>
        <taxon>Pleosporales</taxon>
        <taxon>Lophiostomataceae</taxon>
        <taxon>Lophiostoma</taxon>
    </lineage>
</organism>
<reference evidence="6" key="1">
    <citation type="journal article" date="2020" name="Stud. Mycol.">
        <title>101 Dothideomycetes genomes: a test case for predicting lifestyles and emergence of pathogens.</title>
        <authorList>
            <person name="Haridas S."/>
            <person name="Albert R."/>
            <person name="Binder M."/>
            <person name="Bloem J."/>
            <person name="Labutti K."/>
            <person name="Salamov A."/>
            <person name="Andreopoulos B."/>
            <person name="Baker S."/>
            <person name="Barry K."/>
            <person name="Bills G."/>
            <person name="Bluhm B."/>
            <person name="Cannon C."/>
            <person name="Castanera R."/>
            <person name="Culley D."/>
            <person name="Daum C."/>
            <person name="Ezra D."/>
            <person name="Gonzalez J."/>
            <person name="Henrissat B."/>
            <person name="Kuo A."/>
            <person name="Liang C."/>
            <person name="Lipzen A."/>
            <person name="Lutzoni F."/>
            <person name="Magnuson J."/>
            <person name="Mondo S."/>
            <person name="Nolan M."/>
            <person name="Ohm R."/>
            <person name="Pangilinan J."/>
            <person name="Park H.-J."/>
            <person name="Ramirez L."/>
            <person name="Alfaro M."/>
            <person name="Sun H."/>
            <person name="Tritt A."/>
            <person name="Yoshinaga Y."/>
            <person name="Zwiers L.-H."/>
            <person name="Turgeon B."/>
            <person name="Goodwin S."/>
            <person name="Spatafora J."/>
            <person name="Crous P."/>
            <person name="Grigoriev I."/>
        </authorList>
    </citation>
    <scope>NUCLEOTIDE SEQUENCE</scope>
    <source>
        <strain evidence="6">CBS 122681</strain>
    </source>
</reference>
<dbReference type="Pfam" id="PF17862">
    <property type="entry name" value="AAA_lid_3"/>
    <property type="match status" value="1"/>
</dbReference>